<protein>
    <submittedName>
        <fullName evidence="1">Uncharacterized protein</fullName>
    </submittedName>
</protein>
<comment type="caution">
    <text evidence="1">The sequence shown here is derived from an EMBL/GenBank/DDBJ whole genome shotgun (WGS) entry which is preliminary data.</text>
</comment>
<gene>
    <name evidence="1" type="ORF">M9H77_13428</name>
</gene>
<organism evidence="1 2">
    <name type="scientific">Catharanthus roseus</name>
    <name type="common">Madagascar periwinkle</name>
    <name type="synonym">Vinca rosea</name>
    <dbReference type="NCBI Taxonomy" id="4058"/>
    <lineage>
        <taxon>Eukaryota</taxon>
        <taxon>Viridiplantae</taxon>
        <taxon>Streptophyta</taxon>
        <taxon>Embryophyta</taxon>
        <taxon>Tracheophyta</taxon>
        <taxon>Spermatophyta</taxon>
        <taxon>Magnoliopsida</taxon>
        <taxon>eudicotyledons</taxon>
        <taxon>Gunneridae</taxon>
        <taxon>Pentapetalae</taxon>
        <taxon>asterids</taxon>
        <taxon>lamiids</taxon>
        <taxon>Gentianales</taxon>
        <taxon>Apocynaceae</taxon>
        <taxon>Rauvolfioideae</taxon>
        <taxon>Vinceae</taxon>
        <taxon>Catharanthinae</taxon>
        <taxon>Catharanthus</taxon>
    </lineage>
</organism>
<sequence>MPCRRRTTALLLAAQVFFSISLTVSSQENPNDEEALALLKFKSSLNNATQLDNWDKSIPMCNGNSSNWKGLFCSNGELIMLQLEDLGLSGKIDVGSLAKLSNLRQFSVANNQFSGNMPDVKKLNGLRALYLTNNKFTGDIPDDAFTGLNGIRRVIIANNEFTGKIPRSLTNLPKLVDLQMQNNEFVGDIPDFPNQVDLKVNFANNKLDGEIPPHLRTQYPTSFQGNNLCGPPLEACKPSKKFPKLAIIIIITIIAAVAFLVIALAYFIILHRRKPSNYKKSTISNLQRSDKKKEAQYNNNNNNYNDNNIKKLYYKKNGGEAAGGILHFVRKERQKFELEDLLRASAEVLGSGGFGSTYKAELLIGGSICMAVKRFREMNNVGKEEFFQHMRRLGKLTHPNLVPIVAFYYGKEEKLLVSDFVQFGSLASHLHGKRSPNQPGLDWPTRLKIIKGVAKGLDYLYKEFPDLILPHGHLKSSNVLLDNKCEPVLSDYALLPVINKDHAQQFMVAYKSPEFTRDDRVTQKTDVWSLGILILELLTGHFPANYLKQGKGANADLASWVNSVVREEWTGEVFDKEMNGTKNREGQMLKLLKIGMCCCELNVEKRWDLREAIEKIEELKEKDSEEEFSSYGSEDIYSSRAMTDDDFSFSVVEKV</sequence>
<name>A0ACC0BKB0_CATRO</name>
<proteinExistence type="predicted"/>
<accession>A0ACC0BKB0</accession>
<evidence type="ECO:0000313" key="1">
    <source>
        <dbReference type="EMBL" id="KAI5673064.1"/>
    </source>
</evidence>
<dbReference type="EMBL" id="CM044703">
    <property type="protein sequence ID" value="KAI5673064.1"/>
    <property type="molecule type" value="Genomic_DNA"/>
</dbReference>
<dbReference type="Proteomes" id="UP001060085">
    <property type="component" value="Linkage Group LG03"/>
</dbReference>
<reference evidence="2" key="1">
    <citation type="journal article" date="2023" name="Nat. Plants">
        <title>Single-cell RNA sequencing provides a high-resolution roadmap for understanding the multicellular compartmentation of specialized metabolism.</title>
        <authorList>
            <person name="Sun S."/>
            <person name="Shen X."/>
            <person name="Li Y."/>
            <person name="Li Y."/>
            <person name="Wang S."/>
            <person name="Li R."/>
            <person name="Zhang H."/>
            <person name="Shen G."/>
            <person name="Guo B."/>
            <person name="Wei J."/>
            <person name="Xu J."/>
            <person name="St-Pierre B."/>
            <person name="Chen S."/>
            <person name="Sun C."/>
        </authorList>
    </citation>
    <scope>NUCLEOTIDE SEQUENCE [LARGE SCALE GENOMIC DNA]</scope>
</reference>
<evidence type="ECO:0000313" key="2">
    <source>
        <dbReference type="Proteomes" id="UP001060085"/>
    </source>
</evidence>
<keyword evidence="2" id="KW-1185">Reference proteome</keyword>